<dbReference type="SUPFAM" id="SSF53448">
    <property type="entry name" value="Nucleotide-diphospho-sugar transferases"/>
    <property type="match status" value="1"/>
</dbReference>
<gene>
    <name evidence="3" type="ORF">OG2516_04501</name>
</gene>
<dbReference type="EMBL" id="AAOT01000026">
    <property type="protein sequence ID" value="EAR50570.1"/>
    <property type="molecule type" value="Genomic_DNA"/>
</dbReference>
<reference evidence="3 4" key="1">
    <citation type="journal article" date="2010" name="J. Bacteriol.">
        <title>Genome sequences of Oceanicola granulosus HTCC2516(T) and Oceanicola batsensis HTCC2597(TDelta).</title>
        <authorList>
            <person name="Thrash J.C."/>
            <person name="Cho J.C."/>
            <person name="Vergin K.L."/>
            <person name="Giovannoni S.J."/>
        </authorList>
    </citation>
    <scope>NUCLEOTIDE SEQUENCE [LARGE SCALE GENOMIC DNA]</scope>
    <source>
        <strain evidence="4">ATCC BAA-861 / DSM 15982 / KCTC 12143 / HTCC2516</strain>
    </source>
</reference>
<dbReference type="eggNOG" id="COG2068">
    <property type="taxonomic scope" value="Bacteria"/>
</dbReference>
<dbReference type="Gene3D" id="3.90.550.10">
    <property type="entry name" value="Spore Coat Polysaccharide Biosynthesis Protein SpsA, Chain A"/>
    <property type="match status" value="1"/>
</dbReference>
<dbReference type="InterPro" id="IPR025877">
    <property type="entry name" value="MobA-like_NTP_Trfase"/>
</dbReference>
<dbReference type="GO" id="GO:0016779">
    <property type="term" value="F:nucleotidyltransferase activity"/>
    <property type="evidence" value="ECO:0007669"/>
    <property type="project" value="UniProtKB-ARBA"/>
</dbReference>
<dbReference type="PANTHER" id="PTHR43777">
    <property type="entry name" value="MOLYBDENUM COFACTOR CYTIDYLYLTRANSFERASE"/>
    <property type="match status" value="1"/>
</dbReference>
<dbReference type="OrthoDB" id="9779263at2"/>
<organism evidence="3 4">
    <name type="scientific">Oceanicola granulosus (strain ATCC BAA-861 / DSM 15982 / KCTC 12143 / HTCC2516)</name>
    <dbReference type="NCBI Taxonomy" id="314256"/>
    <lineage>
        <taxon>Bacteria</taxon>
        <taxon>Pseudomonadati</taxon>
        <taxon>Pseudomonadota</taxon>
        <taxon>Alphaproteobacteria</taxon>
        <taxon>Rhodobacterales</taxon>
        <taxon>Roseobacteraceae</taxon>
        <taxon>Oceanicola</taxon>
    </lineage>
</organism>
<comment type="caution">
    <text evidence="3">The sequence shown here is derived from an EMBL/GenBank/DDBJ whole genome shotgun (WGS) entry which is preliminary data.</text>
</comment>
<dbReference type="STRING" id="314256.OG2516_04501"/>
<sequence>MSAPLVLIPAAGASRRMGGRDKLLEPVAGVALLARQAARAAATGWPVLVTLPPDRPARAAVLEGVGTLVVADAAEGMAASLRAGAAEALRRRAEGMLVLLPDMPEITTDDLLALAAARRPGDLVLRAATEDGRAGHPVWFDEALLAEFAGLAGDEGAAPIVSAHRDALRLVPLAGERARLDLDTPEAWAAWRGGA</sequence>
<accession>Q2CD06</accession>
<keyword evidence="1" id="KW-0460">Magnesium</keyword>
<dbReference type="AlphaFoldDB" id="Q2CD06"/>
<protein>
    <recommendedName>
        <fullName evidence="2">MobA-like NTP transferase domain-containing protein</fullName>
    </recommendedName>
</protein>
<dbReference type="PANTHER" id="PTHR43777:SF1">
    <property type="entry name" value="MOLYBDENUM COFACTOR CYTIDYLYLTRANSFERASE"/>
    <property type="match status" value="1"/>
</dbReference>
<dbReference type="InterPro" id="IPR029044">
    <property type="entry name" value="Nucleotide-diphossugar_trans"/>
</dbReference>
<dbReference type="HOGENOM" id="CLU_061980_4_0_5"/>
<dbReference type="Proteomes" id="UP000003635">
    <property type="component" value="Unassembled WGS sequence"/>
</dbReference>
<evidence type="ECO:0000313" key="3">
    <source>
        <dbReference type="EMBL" id="EAR50570.1"/>
    </source>
</evidence>
<proteinExistence type="predicted"/>
<evidence type="ECO:0000256" key="1">
    <source>
        <dbReference type="ARBA" id="ARBA00022842"/>
    </source>
</evidence>
<dbReference type="RefSeq" id="WP_007254428.1">
    <property type="nucleotide sequence ID" value="NZ_CH724107.1"/>
</dbReference>
<evidence type="ECO:0000313" key="4">
    <source>
        <dbReference type="Proteomes" id="UP000003635"/>
    </source>
</evidence>
<keyword evidence="4" id="KW-1185">Reference proteome</keyword>
<feature type="domain" description="MobA-like NTP transferase" evidence="2">
    <location>
        <begin position="7"/>
        <end position="165"/>
    </location>
</feature>
<dbReference type="Pfam" id="PF12804">
    <property type="entry name" value="NTP_transf_3"/>
    <property type="match status" value="1"/>
</dbReference>
<name>Q2CD06_OCEGH</name>
<evidence type="ECO:0000259" key="2">
    <source>
        <dbReference type="Pfam" id="PF12804"/>
    </source>
</evidence>